<sequence length="477" mass="53592">MAPKSGANSSPNTVTPSTAANATTTAAADVFDQLLSNIPCEKEKLHRGHQKGRDKWDIEQTHVWHQTKVATNWSFSSERAAKKDANAKMGHFHNRCSRRPSAPPLLPLHLRQVLLQGQGEEEEEGQDQAEGRLGHHHSGTGKDTHGSGNETPGASWPKDPELSSLLDLQVQPGVDDLDYGSSNKRRGRLQYALEYSFTKQELNVGLKEAAELLAMDSGGTSDPYVKVYIVPSKAKTCETKVLRKTVNPVFNENFKFELPVSEAPESTLVMVVFDFNRFSKHSIIGELRIPLNTIDLNQVIEEWGELTEGSKSEQQENLGDICFSLRYVPTSSKLTVVILEARNLKKMDITGMSDPYVKMQLILDKKKWKKKKTSVKKNTLNPYFNESFSFEVPFEQIQNIQLVISVWDYDKMSKNDAIGKIFLGCNASGNQLQHWSDMLSNPRRPIAQWHTLQSVEEVDTALGLRTRFNLPLIGKKF</sequence>
<evidence type="ECO:0000256" key="1">
    <source>
        <dbReference type="ARBA" id="ARBA00001913"/>
    </source>
</evidence>
<keyword evidence="8" id="KW-0106">Calcium</keyword>
<dbReference type="FunFam" id="2.60.40.150:FF:000016">
    <property type="entry name" value="Synaptotagmin 1"/>
    <property type="match status" value="1"/>
</dbReference>
<keyword evidence="9" id="KW-1133">Transmembrane helix</keyword>
<dbReference type="FunFam" id="2.60.40.150:FF:000007">
    <property type="entry name" value="Synaptotagmin 1"/>
    <property type="match status" value="1"/>
</dbReference>
<evidence type="ECO:0000256" key="4">
    <source>
        <dbReference type="ARBA" id="ARBA00006996"/>
    </source>
</evidence>
<dbReference type="Pfam" id="PF00168">
    <property type="entry name" value="C2"/>
    <property type="match status" value="2"/>
</dbReference>
<evidence type="ECO:0000256" key="9">
    <source>
        <dbReference type="ARBA" id="ARBA00022989"/>
    </source>
</evidence>
<dbReference type="PRINTS" id="PR00360">
    <property type="entry name" value="C2DOMAIN"/>
</dbReference>
<dbReference type="SUPFAM" id="SSF49562">
    <property type="entry name" value="C2 domain (Calcium/lipid-binding domain, CaLB)"/>
    <property type="match status" value="2"/>
</dbReference>
<evidence type="ECO:0000256" key="6">
    <source>
        <dbReference type="ARBA" id="ARBA00022723"/>
    </source>
</evidence>
<dbReference type="GO" id="GO:0000149">
    <property type="term" value="F:SNARE binding"/>
    <property type="evidence" value="ECO:0007669"/>
    <property type="project" value="TreeGrafter"/>
</dbReference>
<dbReference type="CDD" id="cd08402">
    <property type="entry name" value="C2B_Synaptotagmin-1"/>
    <property type="match status" value="1"/>
</dbReference>
<evidence type="ECO:0000256" key="7">
    <source>
        <dbReference type="ARBA" id="ARBA00022737"/>
    </source>
</evidence>
<dbReference type="SMART" id="SM00239">
    <property type="entry name" value="C2"/>
    <property type="match status" value="2"/>
</dbReference>
<dbReference type="InterPro" id="IPR000008">
    <property type="entry name" value="C2_dom"/>
</dbReference>
<dbReference type="GO" id="GO:0048488">
    <property type="term" value="P:synaptic vesicle endocytosis"/>
    <property type="evidence" value="ECO:0007669"/>
    <property type="project" value="TreeGrafter"/>
</dbReference>
<dbReference type="PANTHER" id="PTHR10024">
    <property type="entry name" value="SYNAPTOTAGMIN"/>
    <property type="match status" value="1"/>
</dbReference>
<dbReference type="GO" id="GO:0005886">
    <property type="term" value="C:plasma membrane"/>
    <property type="evidence" value="ECO:0007669"/>
    <property type="project" value="TreeGrafter"/>
</dbReference>
<feature type="domain" description="C2" evidence="14">
    <location>
        <begin position="317"/>
        <end position="450"/>
    </location>
</feature>
<dbReference type="AlphaFoldDB" id="A0A8X7X7F9"/>
<keyword evidence="12" id="KW-0968">Cytoplasmic vesicle</keyword>
<gene>
    <name evidence="15" type="primary">Syt1_0</name>
    <name evidence="15" type="ORF">GTO96_0001989</name>
</gene>
<keyword evidence="5" id="KW-0812">Transmembrane</keyword>
<evidence type="ECO:0000256" key="11">
    <source>
        <dbReference type="ARBA" id="ARBA00023136"/>
    </source>
</evidence>
<dbReference type="GO" id="GO:0005509">
    <property type="term" value="F:calcium ion binding"/>
    <property type="evidence" value="ECO:0007669"/>
    <property type="project" value="TreeGrafter"/>
</dbReference>
<feature type="non-terminal residue" evidence="15">
    <location>
        <position position="1"/>
    </location>
</feature>
<evidence type="ECO:0000256" key="8">
    <source>
        <dbReference type="ARBA" id="ARBA00022837"/>
    </source>
</evidence>
<evidence type="ECO:0000313" key="15">
    <source>
        <dbReference type="EMBL" id="KAG2462846.1"/>
    </source>
</evidence>
<comment type="caution">
    <text evidence="15">The sequence shown here is derived from an EMBL/GenBank/DDBJ whole genome shotgun (WGS) entry which is preliminary data.</text>
</comment>
<accession>A0A8X7X7F9</accession>
<feature type="region of interest" description="Disordered" evidence="13">
    <location>
        <begin position="117"/>
        <end position="161"/>
    </location>
</feature>
<keyword evidence="7" id="KW-0677">Repeat</keyword>
<dbReference type="GO" id="GO:0030276">
    <property type="term" value="F:clathrin binding"/>
    <property type="evidence" value="ECO:0007669"/>
    <property type="project" value="TreeGrafter"/>
</dbReference>
<proteinExistence type="inferred from homology"/>
<name>A0A8X7X7F9_POLSE</name>
<dbReference type="GO" id="GO:0042584">
    <property type="term" value="C:chromaffin granule membrane"/>
    <property type="evidence" value="ECO:0007669"/>
    <property type="project" value="UniProtKB-SubCell"/>
</dbReference>
<evidence type="ECO:0000256" key="13">
    <source>
        <dbReference type="SAM" id="MobiDB-lite"/>
    </source>
</evidence>
<comment type="subcellular location">
    <subcellularLocation>
        <location evidence="3">Cytoplasmic vesicle</location>
        <location evidence="3">Secretory vesicle</location>
        <location evidence="3">Chromaffin granule membrane</location>
        <topology evidence="3">Single-pass membrane protein</topology>
    </subcellularLocation>
    <subcellularLocation>
        <location evidence="2">Cytoplasmic vesicle</location>
        <location evidence="2">Secretory vesicle</location>
        <location evidence="2">Synaptic vesicle membrane</location>
        <topology evidence="2">Single-pass membrane protein</topology>
    </subcellularLocation>
</comment>
<evidence type="ECO:0000256" key="10">
    <source>
        <dbReference type="ARBA" id="ARBA00023018"/>
    </source>
</evidence>
<dbReference type="GO" id="GO:0005544">
    <property type="term" value="F:calcium-dependent phospholipid binding"/>
    <property type="evidence" value="ECO:0007669"/>
    <property type="project" value="TreeGrafter"/>
</dbReference>
<keyword evidence="6" id="KW-0479">Metal-binding</keyword>
<dbReference type="GO" id="GO:0030424">
    <property type="term" value="C:axon"/>
    <property type="evidence" value="ECO:0007669"/>
    <property type="project" value="TreeGrafter"/>
</dbReference>
<dbReference type="PANTHER" id="PTHR10024:SF249">
    <property type="entry name" value="SYNAPTOTAGMIN-8"/>
    <property type="match status" value="1"/>
</dbReference>
<evidence type="ECO:0000259" key="14">
    <source>
        <dbReference type="PROSITE" id="PS50004"/>
    </source>
</evidence>
<feature type="region of interest" description="Disordered" evidence="13">
    <location>
        <begin position="1"/>
        <end position="21"/>
    </location>
</feature>
<feature type="domain" description="C2" evidence="14">
    <location>
        <begin position="185"/>
        <end position="304"/>
    </location>
</feature>
<dbReference type="GO" id="GO:0001786">
    <property type="term" value="F:phosphatidylserine binding"/>
    <property type="evidence" value="ECO:0007669"/>
    <property type="project" value="TreeGrafter"/>
</dbReference>
<organism evidence="15 16">
    <name type="scientific">Polypterus senegalus</name>
    <name type="common">Senegal bichir</name>
    <dbReference type="NCBI Taxonomy" id="55291"/>
    <lineage>
        <taxon>Eukaryota</taxon>
        <taxon>Metazoa</taxon>
        <taxon>Chordata</taxon>
        <taxon>Craniata</taxon>
        <taxon>Vertebrata</taxon>
        <taxon>Euteleostomi</taxon>
        <taxon>Actinopterygii</taxon>
        <taxon>Polypteriformes</taxon>
        <taxon>Polypteridae</taxon>
        <taxon>Polypterus</taxon>
    </lineage>
</organism>
<protein>
    <submittedName>
        <fullName evidence="15">SYT1 protein</fullName>
    </submittedName>
</protein>
<comment type="similarity">
    <text evidence="4">Belongs to the synaptotagmin family.</text>
</comment>
<dbReference type="GO" id="GO:0030672">
    <property type="term" value="C:synaptic vesicle membrane"/>
    <property type="evidence" value="ECO:0007669"/>
    <property type="project" value="UniProtKB-SubCell"/>
</dbReference>
<dbReference type="PROSITE" id="PS50004">
    <property type="entry name" value="C2"/>
    <property type="match status" value="2"/>
</dbReference>
<keyword evidence="16" id="KW-1185">Reference proteome</keyword>
<dbReference type="GO" id="GO:0048791">
    <property type="term" value="P:calcium ion-regulated exocytosis of neurotransmitter"/>
    <property type="evidence" value="ECO:0007669"/>
    <property type="project" value="TreeGrafter"/>
</dbReference>
<dbReference type="EMBL" id="JAATIS010004040">
    <property type="protein sequence ID" value="KAG2462846.1"/>
    <property type="molecule type" value="Genomic_DNA"/>
</dbReference>
<keyword evidence="10" id="KW-0770">Synapse</keyword>
<dbReference type="PRINTS" id="PR00399">
    <property type="entry name" value="SYNAPTOTAGMN"/>
</dbReference>
<dbReference type="Proteomes" id="UP000886611">
    <property type="component" value="Unassembled WGS sequence"/>
</dbReference>
<keyword evidence="11" id="KW-0472">Membrane</keyword>
<dbReference type="InterPro" id="IPR001565">
    <property type="entry name" value="Synaptotagmin"/>
</dbReference>
<dbReference type="Gene3D" id="2.60.40.150">
    <property type="entry name" value="C2 domain"/>
    <property type="match status" value="2"/>
</dbReference>
<feature type="compositionally biased region" description="Polar residues" evidence="13">
    <location>
        <begin position="1"/>
        <end position="12"/>
    </location>
</feature>
<dbReference type="GO" id="GO:0031045">
    <property type="term" value="C:dense core granule"/>
    <property type="evidence" value="ECO:0007669"/>
    <property type="project" value="TreeGrafter"/>
</dbReference>
<evidence type="ECO:0000256" key="2">
    <source>
        <dbReference type="ARBA" id="ARBA00004254"/>
    </source>
</evidence>
<evidence type="ECO:0000313" key="16">
    <source>
        <dbReference type="Proteomes" id="UP000886611"/>
    </source>
</evidence>
<evidence type="ECO:0000256" key="5">
    <source>
        <dbReference type="ARBA" id="ARBA00022692"/>
    </source>
</evidence>
<feature type="non-terminal residue" evidence="15">
    <location>
        <position position="477"/>
    </location>
</feature>
<evidence type="ECO:0000256" key="12">
    <source>
        <dbReference type="ARBA" id="ARBA00023329"/>
    </source>
</evidence>
<evidence type="ECO:0000256" key="3">
    <source>
        <dbReference type="ARBA" id="ARBA00004349"/>
    </source>
</evidence>
<dbReference type="InterPro" id="IPR035892">
    <property type="entry name" value="C2_domain_sf"/>
</dbReference>
<reference evidence="15 16" key="1">
    <citation type="journal article" date="2021" name="Cell">
        <title>Tracing the genetic footprints of vertebrate landing in non-teleost ray-finned fishes.</title>
        <authorList>
            <person name="Bi X."/>
            <person name="Wang K."/>
            <person name="Yang L."/>
            <person name="Pan H."/>
            <person name="Jiang H."/>
            <person name="Wei Q."/>
            <person name="Fang M."/>
            <person name="Yu H."/>
            <person name="Zhu C."/>
            <person name="Cai Y."/>
            <person name="He Y."/>
            <person name="Gan X."/>
            <person name="Zeng H."/>
            <person name="Yu D."/>
            <person name="Zhu Y."/>
            <person name="Jiang H."/>
            <person name="Qiu Q."/>
            <person name="Yang H."/>
            <person name="Zhang Y.E."/>
            <person name="Wang W."/>
            <person name="Zhu M."/>
            <person name="He S."/>
            <person name="Zhang G."/>
        </authorList>
    </citation>
    <scope>NUCLEOTIDE SEQUENCE [LARGE SCALE GENOMIC DNA]</scope>
    <source>
        <strain evidence="15">Bchr_013</strain>
    </source>
</reference>
<comment type="cofactor">
    <cofactor evidence="1">
        <name>Ca(2+)</name>
        <dbReference type="ChEBI" id="CHEBI:29108"/>
    </cofactor>
</comment>